<reference evidence="1 2" key="1">
    <citation type="submission" date="2018-09" db="EMBL/GenBank/DDBJ databases">
        <authorList>
            <person name="Grouzdev D.S."/>
            <person name="Krutkina M.S."/>
        </authorList>
    </citation>
    <scope>NUCLEOTIDE SEQUENCE [LARGE SCALE GENOMIC DNA]</scope>
    <source>
        <strain evidence="1 2">RmlP001</strain>
    </source>
</reference>
<gene>
    <name evidence="1" type="ORF">D3272_07290</name>
</gene>
<dbReference type="AlphaFoldDB" id="A0A4Q2RFA9"/>
<name>A0A4Q2RFA9_9HYPH</name>
<proteinExistence type="predicted"/>
<comment type="caution">
    <text evidence="1">The sequence shown here is derived from an EMBL/GenBank/DDBJ whole genome shotgun (WGS) entry which is preliminary data.</text>
</comment>
<keyword evidence="2" id="KW-1185">Reference proteome</keyword>
<dbReference type="RefSeq" id="WP_129218502.1">
    <property type="nucleotide sequence ID" value="NZ_QYBC01000005.1"/>
</dbReference>
<organism evidence="1 2">
    <name type="scientific">Lichenibacterium ramalinae</name>
    <dbReference type="NCBI Taxonomy" id="2316527"/>
    <lineage>
        <taxon>Bacteria</taxon>
        <taxon>Pseudomonadati</taxon>
        <taxon>Pseudomonadota</taxon>
        <taxon>Alphaproteobacteria</taxon>
        <taxon>Hyphomicrobiales</taxon>
        <taxon>Lichenihabitantaceae</taxon>
        <taxon>Lichenibacterium</taxon>
    </lineage>
</organism>
<dbReference type="Proteomes" id="UP000289411">
    <property type="component" value="Unassembled WGS sequence"/>
</dbReference>
<evidence type="ECO:0000313" key="1">
    <source>
        <dbReference type="EMBL" id="RYB05991.1"/>
    </source>
</evidence>
<evidence type="ECO:0008006" key="3">
    <source>
        <dbReference type="Google" id="ProtNLM"/>
    </source>
</evidence>
<evidence type="ECO:0000313" key="2">
    <source>
        <dbReference type="Proteomes" id="UP000289411"/>
    </source>
</evidence>
<sequence length="183" mass="20592">MIFRLMTVNPIIEKPLVQAWVQGDESLVVGALKNLRNEASRQDKELLSMDVLDILQETQSARIRDAAAIALVDLGVRQSVMKIVDVLRRPGFAKSSGTLLFALNEIQASLPLSVLMQVVVEGSFESRNQAMFFLEEGRFDRVDPSYLKSSIDRLETLMDAEDPETVEAADFARQCLLDYSRER</sequence>
<dbReference type="EMBL" id="QYBC01000005">
    <property type="protein sequence ID" value="RYB05991.1"/>
    <property type="molecule type" value="Genomic_DNA"/>
</dbReference>
<protein>
    <recommendedName>
        <fullName evidence="3">HEAT repeat domain-containing protein</fullName>
    </recommendedName>
</protein>
<accession>A0A4Q2RFA9</accession>
<reference evidence="1 2" key="2">
    <citation type="submission" date="2019-02" db="EMBL/GenBank/DDBJ databases">
        <title>'Lichenibacterium ramalinii' gen. nov. sp. nov., 'Lichenibacterium minor' gen. nov. sp. nov.</title>
        <authorList>
            <person name="Pankratov T."/>
        </authorList>
    </citation>
    <scope>NUCLEOTIDE SEQUENCE [LARGE SCALE GENOMIC DNA]</scope>
    <source>
        <strain evidence="1 2">RmlP001</strain>
    </source>
</reference>